<dbReference type="EMBL" id="CP011412">
    <property type="protein sequence ID" value="AKH20178.1"/>
    <property type="molecule type" value="Genomic_DNA"/>
</dbReference>
<evidence type="ECO:0000313" key="3">
    <source>
        <dbReference type="Proteomes" id="UP000034410"/>
    </source>
</evidence>
<gene>
    <name evidence="2" type="ORF">AAY24_07220</name>
</gene>
<feature type="chain" id="PRO_5002517756" evidence="1">
    <location>
        <begin position="31"/>
        <end position="102"/>
    </location>
</feature>
<organism evidence="2 3">
    <name type="scientific">Sedimenticola thiotaurini</name>
    <dbReference type="NCBI Taxonomy" id="1543721"/>
    <lineage>
        <taxon>Bacteria</taxon>
        <taxon>Pseudomonadati</taxon>
        <taxon>Pseudomonadota</taxon>
        <taxon>Gammaproteobacteria</taxon>
        <taxon>Chromatiales</taxon>
        <taxon>Sedimenticolaceae</taxon>
        <taxon>Sedimenticola</taxon>
    </lineage>
</organism>
<proteinExistence type="predicted"/>
<protein>
    <submittedName>
        <fullName evidence="2">Uncharacterized protein</fullName>
    </submittedName>
</protein>
<dbReference type="AlphaFoldDB" id="A0A0F7JZX6"/>
<reference evidence="2 3" key="1">
    <citation type="journal article" date="2015" name="Genome Announc.">
        <title>Complete Genome Sequence of Sedimenticola thiotaurini Strain SIP-G1, a Polyphosphate- and Polyhydroxyalkanoate-Accumulating Sulfur-Oxidizing Gammaproteobacterium Isolated from Salt Marsh Sediments.</title>
        <authorList>
            <person name="Flood B.E."/>
            <person name="Jones D.S."/>
            <person name="Bailey J.V."/>
        </authorList>
    </citation>
    <scope>NUCLEOTIDE SEQUENCE [LARGE SCALE GENOMIC DNA]</scope>
    <source>
        <strain evidence="2 3">SIP-G1</strain>
    </source>
</reference>
<evidence type="ECO:0000313" key="2">
    <source>
        <dbReference type="EMBL" id="AKH20178.1"/>
    </source>
</evidence>
<evidence type="ECO:0000256" key="1">
    <source>
        <dbReference type="SAM" id="SignalP"/>
    </source>
</evidence>
<keyword evidence="1" id="KW-0732">Signal</keyword>
<keyword evidence="3" id="KW-1185">Reference proteome</keyword>
<sequence>MGRSYSSEHTGSKMLLGLFLLATASTTALGTTQHYQANPTDSESAAIKMQLQETVAAGSSRVARKPHCTPGFICNAPANRVARVSRHEAFKFVLVMGAGASR</sequence>
<name>A0A0F7JZX6_9GAMM</name>
<dbReference type="OrthoDB" id="7064747at2"/>
<accession>A0A0F7JZX6</accession>
<feature type="signal peptide" evidence="1">
    <location>
        <begin position="1"/>
        <end position="30"/>
    </location>
</feature>
<dbReference type="KEGG" id="seds:AAY24_07220"/>
<dbReference type="Proteomes" id="UP000034410">
    <property type="component" value="Chromosome"/>
</dbReference>